<dbReference type="GO" id="GO:0042923">
    <property type="term" value="F:neuropeptide binding"/>
    <property type="evidence" value="ECO:0007669"/>
    <property type="project" value="TreeGrafter"/>
</dbReference>
<dbReference type="PRINTS" id="PR00246">
    <property type="entry name" value="SOMATOSTATNR"/>
</dbReference>
<keyword evidence="11 13" id="KW-0807">Transducer</keyword>
<dbReference type="PANTHER" id="PTHR24229">
    <property type="entry name" value="NEUROPEPTIDES RECEPTOR"/>
    <property type="match status" value="1"/>
</dbReference>
<dbReference type="GO" id="GO:0071392">
    <property type="term" value="P:cellular response to estradiol stimulus"/>
    <property type="evidence" value="ECO:0007669"/>
    <property type="project" value="TreeGrafter"/>
</dbReference>
<keyword evidence="6 15" id="KW-0472">Membrane</keyword>
<dbReference type="InterPro" id="IPR001116">
    <property type="entry name" value="Somatstn_rcpt_1"/>
</dbReference>
<proteinExistence type="inferred from homology"/>
<evidence type="ECO:0000256" key="7">
    <source>
        <dbReference type="ARBA" id="ARBA00023139"/>
    </source>
</evidence>
<dbReference type="PANTHER" id="PTHR24229:SF38">
    <property type="entry name" value="SOMATOSTATIN RECEPTOR TYPE 1"/>
    <property type="match status" value="1"/>
</dbReference>
<evidence type="ECO:0000256" key="5">
    <source>
        <dbReference type="ARBA" id="ARBA00023040"/>
    </source>
</evidence>
<dbReference type="SUPFAM" id="SSF81321">
    <property type="entry name" value="Family A G protein-coupled receptor-like"/>
    <property type="match status" value="1"/>
</dbReference>
<comment type="subcellular location">
    <subcellularLocation>
        <location evidence="1">Cell membrane</location>
        <topology evidence="1">Multi-pass membrane protein</topology>
    </subcellularLocation>
</comment>
<keyword evidence="8" id="KW-1015">Disulfide bond</keyword>
<keyword evidence="18" id="KW-1185">Reference proteome</keyword>
<evidence type="ECO:0000256" key="10">
    <source>
        <dbReference type="ARBA" id="ARBA00023180"/>
    </source>
</evidence>
<dbReference type="GO" id="GO:0043005">
    <property type="term" value="C:neuron projection"/>
    <property type="evidence" value="ECO:0007669"/>
    <property type="project" value="TreeGrafter"/>
</dbReference>
<evidence type="ECO:0000256" key="11">
    <source>
        <dbReference type="ARBA" id="ARBA00023224"/>
    </source>
</evidence>
<keyword evidence="10" id="KW-0325">Glycoprotein</keyword>
<evidence type="ECO:0000256" key="15">
    <source>
        <dbReference type="SAM" id="Phobius"/>
    </source>
</evidence>
<keyword evidence="3 13" id="KW-0812">Transmembrane</keyword>
<feature type="transmembrane region" description="Helical" evidence="15">
    <location>
        <begin position="88"/>
        <end position="112"/>
    </location>
</feature>
<dbReference type="InterPro" id="IPR000586">
    <property type="entry name" value="Somatstn_rcpt"/>
</dbReference>
<feature type="transmembrane region" description="Helical" evidence="15">
    <location>
        <begin position="211"/>
        <end position="240"/>
    </location>
</feature>
<accession>A0AAD3NBZ4</accession>
<gene>
    <name evidence="17" type="ORF">AKAME5_002036500</name>
</gene>
<dbReference type="PRINTS" id="PR00587">
    <property type="entry name" value="SOMATOSTTN1R"/>
</dbReference>
<dbReference type="FunFam" id="1.20.1070.10:FF:000060">
    <property type="entry name" value="Somatostatin receptor type 1"/>
    <property type="match status" value="1"/>
</dbReference>
<sequence length="393" mass="43057">MQSNTSSSSSSSPPLPVSLGSLEDAGGLFLLNGSGNGSVSSGGAPSAGSAALISSIYSVVCLVGLSGNSMVIYVIFRYAKMKTATNLYLLNLAVADELLMLSVPFVVTAALLRRWPFGAALCRLVLSVDAINMFTSIYCLTVLSVDRYIAVVHPLRASRYRRPTVAKLVNVCVWLFSLLVILPIILFSSTAPNSDGSVACNMQMPEPEQRWMAVFAVYAFLMGFLFPVLAICLCYVLILSQLRVVALRAGWQQRRKSERKITVMVTVVVSVFVVCWMPFHVVQLVGVFLQRHDPTLSQLAVVLGYANSCANPLLYGFLSDNFRRSFQRILCLHWMEAPEEPLDYLDYYSTALKSRRLSLDQDREQDSENGTGTRPLQTPALGCGLNPADPSKI</sequence>
<comment type="similarity">
    <text evidence="13">Belongs to the G-protein coupled receptor 1 family.</text>
</comment>
<evidence type="ECO:0000256" key="14">
    <source>
        <dbReference type="SAM" id="MobiDB-lite"/>
    </source>
</evidence>
<feature type="transmembrane region" description="Helical" evidence="15">
    <location>
        <begin position="124"/>
        <end position="145"/>
    </location>
</feature>
<evidence type="ECO:0000256" key="6">
    <source>
        <dbReference type="ARBA" id="ARBA00023136"/>
    </source>
</evidence>
<name>A0AAD3NBZ4_LATJO</name>
<feature type="domain" description="G-protein coupled receptors family 1 profile" evidence="16">
    <location>
        <begin position="67"/>
        <end position="315"/>
    </location>
</feature>
<keyword evidence="2" id="KW-1003">Cell membrane</keyword>
<reference evidence="17" key="1">
    <citation type="submission" date="2022-08" db="EMBL/GenBank/DDBJ databases">
        <title>Genome sequencing of akame (Lates japonicus).</title>
        <authorList>
            <person name="Hashiguchi Y."/>
            <person name="Takahashi H."/>
        </authorList>
    </citation>
    <scope>NUCLEOTIDE SEQUENCE</scope>
    <source>
        <strain evidence="17">Kochi</strain>
    </source>
</reference>
<evidence type="ECO:0000256" key="2">
    <source>
        <dbReference type="ARBA" id="ARBA00022475"/>
    </source>
</evidence>
<evidence type="ECO:0000256" key="8">
    <source>
        <dbReference type="ARBA" id="ARBA00023157"/>
    </source>
</evidence>
<feature type="transmembrane region" description="Helical" evidence="15">
    <location>
        <begin position="299"/>
        <end position="318"/>
    </location>
</feature>
<dbReference type="Gene3D" id="1.20.1070.10">
    <property type="entry name" value="Rhodopsin 7-helix transmembrane proteins"/>
    <property type="match status" value="1"/>
</dbReference>
<evidence type="ECO:0000313" key="17">
    <source>
        <dbReference type="EMBL" id="GLD69052.1"/>
    </source>
</evidence>
<dbReference type="PROSITE" id="PS50262">
    <property type="entry name" value="G_PROTEIN_RECEP_F1_2"/>
    <property type="match status" value="1"/>
</dbReference>
<dbReference type="PROSITE" id="PS00237">
    <property type="entry name" value="G_PROTEIN_RECEP_F1_1"/>
    <property type="match status" value="1"/>
</dbReference>
<evidence type="ECO:0000256" key="1">
    <source>
        <dbReference type="ARBA" id="ARBA00004651"/>
    </source>
</evidence>
<dbReference type="InterPro" id="IPR017452">
    <property type="entry name" value="GPCR_Rhodpsn_7TM"/>
</dbReference>
<dbReference type="GO" id="GO:0004994">
    <property type="term" value="F:somatostatin receptor activity"/>
    <property type="evidence" value="ECO:0007669"/>
    <property type="project" value="InterPro"/>
</dbReference>
<evidence type="ECO:0000256" key="13">
    <source>
        <dbReference type="RuleBase" id="RU000688"/>
    </source>
</evidence>
<keyword evidence="9 13" id="KW-0675">Receptor</keyword>
<dbReference type="Proteomes" id="UP001279410">
    <property type="component" value="Unassembled WGS sequence"/>
</dbReference>
<feature type="region of interest" description="Disordered" evidence="14">
    <location>
        <begin position="359"/>
        <end position="393"/>
    </location>
</feature>
<dbReference type="PRINTS" id="PR00237">
    <property type="entry name" value="GPCRRHODOPSN"/>
</dbReference>
<dbReference type="AlphaFoldDB" id="A0AAD3NBZ4"/>
<keyword evidence="7" id="KW-0564">Palmitate</keyword>
<dbReference type="InterPro" id="IPR000276">
    <property type="entry name" value="GPCR_Rhodpsn"/>
</dbReference>
<dbReference type="Pfam" id="PF00001">
    <property type="entry name" value="7tm_1"/>
    <property type="match status" value="1"/>
</dbReference>
<protein>
    <submittedName>
        <fullName evidence="17">Somatostatin receptor type 1</fullName>
    </submittedName>
</protein>
<evidence type="ECO:0000256" key="3">
    <source>
        <dbReference type="ARBA" id="ARBA00022692"/>
    </source>
</evidence>
<evidence type="ECO:0000256" key="9">
    <source>
        <dbReference type="ARBA" id="ARBA00023170"/>
    </source>
</evidence>
<evidence type="ECO:0000313" key="18">
    <source>
        <dbReference type="Proteomes" id="UP001279410"/>
    </source>
</evidence>
<evidence type="ECO:0000256" key="4">
    <source>
        <dbReference type="ARBA" id="ARBA00022989"/>
    </source>
</evidence>
<comment type="caution">
    <text evidence="17">The sequence shown here is derived from an EMBL/GenBank/DDBJ whole genome shotgun (WGS) entry which is preliminary data.</text>
</comment>
<organism evidence="17 18">
    <name type="scientific">Lates japonicus</name>
    <name type="common">Japanese lates</name>
    <dbReference type="NCBI Taxonomy" id="270547"/>
    <lineage>
        <taxon>Eukaryota</taxon>
        <taxon>Metazoa</taxon>
        <taxon>Chordata</taxon>
        <taxon>Craniata</taxon>
        <taxon>Vertebrata</taxon>
        <taxon>Euteleostomi</taxon>
        <taxon>Actinopterygii</taxon>
        <taxon>Neopterygii</taxon>
        <taxon>Teleostei</taxon>
        <taxon>Neoteleostei</taxon>
        <taxon>Acanthomorphata</taxon>
        <taxon>Carangaria</taxon>
        <taxon>Carangaria incertae sedis</taxon>
        <taxon>Centropomidae</taxon>
        <taxon>Lates</taxon>
    </lineage>
</organism>
<evidence type="ECO:0000259" key="16">
    <source>
        <dbReference type="PROSITE" id="PS50262"/>
    </source>
</evidence>
<keyword evidence="12" id="KW-0449">Lipoprotein</keyword>
<feature type="transmembrane region" description="Helical" evidence="15">
    <location>
        <begin position="261"/>
        <end position="279"/>
    </location>
</feature>
<dbReference type="EMBL" id="BRZM01000167">
    <property type="protein sequence ID" value="GLD69052.1"/>
    <property type="molecule type" value="Genomic_DNA"/>
</dbReference>
<dbReference type="GO" id="GO:0005886">
    <property type="term" value="C:plasma membrane"/>
    <property type="evidence" value="ECO:0007669"/>
    <property type="project" value="UniProtKB-SubCell"/>
</dbReference>
<keyword evidence="4 15" id="KW-1133">Transmembrane helix</keyword>
<feature type="transmembrane region" description="Helical" evidence="15">
    <location>
        <begin position="56"/>
        <end position="76"/>
    </location>
</feature>
<evidence type="ECO:0000256" key="12">
    <source>
        <dbReference type="ARBA" id="ARBA00023288"/>
    </source>
</evidence>
<keyword evidence="5 13" id="KW-0297">G-protein coupled receptor</keyword>
<feature type="transmembrane region" description="Helical" evidence="15">
    <location>
        <begin position="165"/>
        <end position="191"/>
    </location>
</feature>
<dbReference type="SMART" id="SM01381">
    <property type="entry name" value="7TM_GPCR_Srsx"/>
    <property type="match status" value="1"/>
</dbReference>